<sequence>MIKKLMVTISDAVVRKNTVTECDELQIRELVLLSER</sequence>
<evidence type="ECO:0000313" key="4">
    <source>
        <dbReference type="Proteomes" id="UP000184077"/>
    </source>
</evidence>
<dbReference type="EMBL" id="MOHC01000021">
    <property type="protein sequence ID" value="OJN37147.1"/>
    <property type="molecule type" value="Genomic_DNA"/>
</dbReference>
<proteinExistence type="predicted"/>
<accession>A0A0B1M3K4</accession>
<dbReference type="EMBL" id="LDYI01000127">
    <property type="protein sequence ID" value="KPO08343.1"/>
    <property type="molecule type" value="Genomic_DNA"/>
</dbReference>
<dbReference type="Proteomes" id="UP000184077">
    <property type="component" value="Unassembled WGS sequence"/>
</dbReference>
<gene>
    <name evidence="1" type="ORF">ACU57_19005</name>
    <name evidence="2" type="ORF">BK300_13215</name>
</gene>
<dbReference type="AlphaFoldDB" id="A0A0B1M3K4"/>
<evidence type="ECO:0000313" key="1">
    <source>
        <dbReference type="EMBL" id="KPO08343.1"/>
    </source>
</evidence>
<organism evidence="1 3">
    <name type="scientific">Escherichia coli</name>
    <dbReference type="NCBI Taxonomy" id="562"/>
    <lineage>
        <taxon>Bacteria</taxon>
        <taxon>Pseudomonadati</taxon>
        <taxon>Pseudomonadota</taxon>
        <taxon>Gammaproteobacteria</taxon>
        <taxon>Enterobacterales</taxon>
        <taxon>Enterobacteriaceae</taxon>
        <taxon>Escherichia</taxon>
    </lineage>
</organism>
<dbReference type="Proteomes" id="UP000050556">
    <property type="component" value="Unassembled WGS sequence"/>
</dbReference>
<reference evidence="1 3" key="1">
    <citation type="journal article" date="2015" name="Front. Microbiol.">
        <title>Genetic determinants of heat resistance in Escherichia coli.</title>
        <authorList>
            <person name="Mercer R.G."/>
            <person name="Zheng J."/>
            <person name="Garcia-Hernandez R."/>
            <person name="Ruan L."/>
            <person name="Ganzle M.G."/>
            <person name="McMullen L.M."/>
        </authorList>
    </citation>
    <scope>NUCLEOTIDE SEQUENCE [LARGE SCALE GENOMIC DNA]</scope>
    <source>
        <strain evidence="1 3">AW1.3</strain>
    </source>
</reference>
<protein>
    <submittedName>
        <fullName evidence="1">Uncharacterized protein</fullName>
    </submittedName>
</protein>
<reference evidence="2 4" key="2">
    <citation type="submission" date="2016-10" db="EMBL/GenBank/DDBJ databases">
        <title>Comprehensive resistome analysis reveals the prevalence of NDM and MCR-1 in Chinese poultry production.</title>
        <authorList>
            <person name="Wang Y."/>
            <person name="Zhang R."/>
            <person name="Li J."/>
            <person name="Wu Z."/>
            <person name="Wenjuan Y."/>
            <person name="Schwarz S."/>
            <person name="Tyrrell J."/>
            <person name="Zheng Y."/>
            <person name="Wang S."/>
            <person name="Shen Z."/>
            <person name="Liu Z."/>
            <person name="Lei L."/>
            <person name="Li M."/>
            <person name="Zhang Q."/>
            <person name="Wu C."/>
            <person name="Zhang Q."/>
            <person name="Wu Y."/>
            <person name="Walsh T."/>
            <person name="Shen J."/>
        </authorList>
    </citation>
    <scope>NUCLEOTIDE SEQUENCE [LARGE SCALE GENOMIC DNA]</scope>
    <source>
        <strain evidence="2 4">574</strain>
    </source>
</reference>
<evidence type="ECO:0000313" key="3">
    <source>
        <dbReference type="Proteomes" id="UP000050556"/>
    </source>
</evidence>
<evidence type="ECO:0000313" key="2">
    <source>
        <dbReference type="EMBL" id="OJN37147.1"/>
    </source>
</evidence>
<comment type="caution">
    <text evidence="1">The sequence shown here is derived from an EMBL/GenBank/DDBJ whole genome shotgun (WGS) entry which is preliminary data.</text>
</comment>
<name>A0A0B1M3K4_ECOLX</name>
<dbReference type="PATRIC" id="fig|562.10474.peg.3942"/>